<dbReference type="InterPro" id="IPR036871">
    <property type="entry name" value="PX_dom_sf"/>
</dbReference>
<dbReference type="InterPro" id="IPR013937">
    <property type="entry name" value="Sorting_nexin_C"/>
</dbReference>
<gene>
    <name evidence="7" type="ORF">FOMPIDRAFT_1032305</name>
</gene>
<dbReference type="PANTHER" id="PTHR22775:SF3">
    <property type="entry name" value="SORTING NEXIN-13"/>
    <property type="match status" value="1"/>
</dbReference>
<dbReference type="InParanoid" id="S8DU86"/>
<sequence length="1237" mass="137527">MLLNGRQAAVLAAITAIVLPVVARIASSPLALVLCLPLLLVFTTLGFVSLNVFLGYLLDSSRPPASNALPFAAKPLAFSTPAAWQAVLTRSQWSHKAPQTLPPLCPDSPVISSALNDILIMIVRDFVLVWYRDISSSPSFPTAVSSILHSSIEQLLARIETLDLSALIVKRIVPKVTAHIEQFRQSEVALRGAELERRLTQSEELDLLLASRYAGRGGGKLHRAVDNLSSTFTRQTEENHLRELIDKALPFILPEKEARSQAVRLVVREIAACTVLYPIMDMVADPDFWNRSIDSVAGAAIRQQRLVSKVRNILEAQLPRPNARVPELRAPTTETITIRTDPRQFESFLRSINRCSSLLDARRLKNDITSEIRRNRTLLANHEKDDWINGEKTEDIVAFLDRLYTAKRTVEKRIAVLGGEPEPRSASVTETETTSSLGLRDVLTNPSSLSYFMEFMDRRHRSLLVQFWLTVESFKNPLESVDSSSDDDDDEAVLDPARSATLREDISMMNELYFSGPAPDPVLIAISQKHVQAIHAFALTEEAPTPAEESRVRRSVMLAQRQVEREMEQDFEEFQRSELWFRVVGDVELQGRRVAATSSQSTGTESSAMSRTTSRASQQSSSSSDNSIRVPVPRYHSSPHIKHLRIPQKPTAIAISSPATPIGAPLTATPRPLASASTLELLMSPAPDSHSTSTNRAPLFDDPSDPEVQQITEQSRRMEAIQAALTDIIALDRRDNPTRTSDGLQGSMSDSMVREKKRVLFDDEVNEEEHADDDVDEGHGSFQLAGPGDLQLSHEIARLASKIETLQSQDAMLDTLIKKAELTGDAQELRLLRKSKSSLTRELRELGFQKTQYEQQESANRLLSDRTKVAIVNSTVGEEDGKSVVRYLIEVQQLAPDGSFTSGWVVARRYNEFFYMHNKLRERYALVRNLDFPGKRLVTSLTQSFVDNRRVALEKYLQSLIAIPAVCESDELRNFLSRDSPFIAGAPAEATVKAPTTSKGLVSSVYKSVADSLDDMFFGPSMLDVIIQRLTTQAAEFAGIVGSGVHDEDLVAQALKASGKAGADDALLQLSGDLKPMQGETSNSTFSSPICDLILAVFELDKKNNWLRRQAIVIILQQVFGDTIERKIRETLKVYLDEPHFVDYIGKFKDGLWPGGQLKPPSPPRTAEERLHTRDEANRKLSALMPDLVANMIGRSNARRGARRIFAVLQNRRLNQHLLYTIADEVFAALFTDAPSA</sequence>
<keyword evidence="3" id="KW-0812">Transmembrane</keyword>
<dbReference type="Pfam" id="PF02194">
    <property type="entry name" value="PXA"/>
    <property type="match status" value="1"/>
</dbReference>
<evidence type="ECO:0000313" key="7">
    <source>
        <dbReference type="EMBL" id="EPS96686.1"/>
    </source>
</evidence>
<dbReference type="Proteomes" id="UP000015241">
    <property type="component" value="Unassembled WGS sequence"/>
</dbReference>
<dbReference type="Gene3D" id="3.30.1520.10">
    <property type="entry name" value="Phox-like domain"/>
    <property type="match status" value="1"/>
</dbReference>
<dbReference type="InterPro" id="IPR044926">
    <property type="entry name" value="RGS_subdomain_2"/>
</dbReference>
<evidence type="ECO:0000259" key="6">
    <source>
        <dbReference type="PROSITE" id="PS51207"/>
    </source>
</evidence>
<feature type="domain" description="RGS" evidence="4">
    <location>
        <begin position="438"/>
        <end position="584"/>
    </location>
</feature>
<dbReference type="GO" id="GO:0035091">
    <property type="term" value="F:phosphatidylinositol binding"/>
    <property type="evidence" value="ECO:0007669"/>
    <property type="project" value="InterPro"/>
</dbReference>
<evidence type="ECO:0000256" key="2">
    <source>
        <dbReference type="SAM" id="MobiDB-lite"/>
    </source>
</evidence>
<dbReference type="Gene3D" id="1.10.167.10">
    <property type="entry name" value="Regulator of G-protein Signalling 4, domain 2"/>
    <property type="match status" value="1"/>
</dbReference>
<dbReference type="CDD" id="cd06876">
    <property type="entry name" value="PX_MDM1p"/>
    <property type="match status" value="1"/>
</dbReference>
<dbReference type="InterPro" id="IPR003114">
    <property type="entry name" value="Phox_assoc"/>
</dbReference>
<evidence type="ECO:0000256" key="1">
    <source>
        <dbReference type="ARBA" id="ARBA00010883"/>
    </source>
</evidence>
<feature type="region of interest" description="Disordered" evidence="2">
    <location>
        <begin position="593"/>
        <end position="639"/>
    </location>
</feature>
<dbReference type="PROSITE" id="PS50195">
    <property type="entry name" value="PX"/>
    <property type="match status" value="1"/>
</dbReference>
<dbReference type="PROSITE" id="PS50132">
    <property type="entry name" value="RGS"/>
    <property type="match status" value="1"/>
</dbReference>
<dbReference type="EMBL" id="KE504185">
    <property type="protein sequence ID" value="EPS96686.1"/>
    <property type="molecule type" value="Genomic_DNA"/>
</dbReference>
<evidence type="ECO:0000259" key="4">
    <source>
        <dbReference type="PROSITE" id="PS50132"/>
    </source>
</evidence>
<dbReference type="OrthoDB" id="120967at2759"/>
<dbReference type="PROSITE" id="PS51207">
    <property type="entry name" value="PXA"/>
    <property type="match status" value="1"/>
</dbReference>
<dbReference type="STRING" id="743788.S8DU86"/>
<feature type="transmembrane region" description="Helical" evidence="3">
    <location>
        <begin position="30"/>
        <end position="58"/>
    </location>
</feature>
<dbReference type="SMART" id="SM00313">
    <property type="entry name" value="PXA"/>
    <property type="match status" value="1"/>
</dbReference>
<feature type="transmembrane region" description="Helical" evidence="3">
    <location>
        <begin position="6"/>
        <end position="23"/>
    </location>
</feature>
<feature type="domain" description="PXA" evidence="6">
    <location>
        <begin position="108"/>
        <end position="301"/>
    </location>
</feature>
<dbReference type="FunCoup" id="S8DU86">
    <property type="interactions" value="424"/>
</dbReference>
<dbReference type="SMART" id="SM00312">
    <property type="entry name" value="PX"/>
    <property type="match status" value="1"/>
</dbReference>
<dbReference type="InterPro" id="IPR036305">
    <property type="entry name" value="RGS_sf"/>
</dbReference>
<evidence type="ECO:0000259" key="5">
    <source>
        <dbReference type="PROSITE" id="PS50195"/>
    </source>
</evidence>
<dbReference type="Pfam" id="PF00615">
    <property type="entry name" value="RGS"/>
    <property type="match status" value="1"/>
</dbReference>
<dbReference type="Pfam" id="PF00787">
    <property type="entry name" value="PX"/>
    <property type="match status" value="1"/>
</dbReference>
<evidence type="ECO:0000256" key="3">
    <source>
        <dbReference type="SAM" id="Phobius"/>
    </source>
</evidence>
<feature type="region of interest" description="Disordered" evidence="2">
    <location>
        <begin position="685"/>
        <end position="706"/>
    </location>
</feature>
<dbReference type="SUPFAM" id="SSF48097">
    <property type="entry name" value="Regulator of G-protein signaling, RGS"/>
    <property type="match status" value="1"/>
</dbReference>
<reference evidence="7 8" key="1">
    <citation type="journal article" date="2012" name="Science">
        <title>The Paleozoic origin of enzymatic lignin decomposition reconstructed from 31 fungal genomes.</title>
        <authorList>
            <person name="Floudas D."/>
            <person name="Binder M."/>
            <person name="Riley R."/>
            <person name="Barry K."/>
            <person name="Blanchette R.A."/>
            <person name="Henrissat B."/>
            <person name="Martinez A.T."/>
            <person name="Otillar R."/>
            <person name="Spatafora J.W."/>
            <person name="Yadav J.S."/>
            <person name="Aerts A."/>
            <person name="Benoit I."/>
            <person name="Boyd A."/>
            <person name="Carlson A."/>
            <person name="Copeland A."/>
            <person name="Coutinho P.M."/>
            <person name="de Vries R.P."/>
            <person name="Ferreira P."/>
            <person name="Findley K."/>
            <person name="Foster B."/>
            <person name="Gaskell J."/>
            <person name="Glotzer D."/>
            <person name="Gorecki P."/>
            <person name="Heitman J."/>
            <person name="Hesse C."/>
            <person name="Hori C."/>
            <person name="Igarashi K."/>
            <person name="Jurgens J.A."/>
            <person name="Kallen N."/>
            <person name="Kersten P."/>
            <person name="Kohler A."/>
            <person name="Kuees U."/>
            <person name="Kumar T.K.A."/>
            <person name="Kuo A."/>
            <person name="LaButti K."/>
            <person name="Larrondo L.F."/>
            <person name="Lindquist E."/>
            <person name="Ling A."/>
            <person name="Lombard V."/>
            <person name="Lucas S."/>
            <person name="Lundell T."/>
            <person name="Martin R."/>
            <person name="McLaughlin D.J."/>
            <person name="Morgenstern I."/>
            <person name="Morin E."/>
            <person name="Murat C."/>
            <person name="Nagy L.G."/>
            <person name="Nolan M."/>
            <person name="Ohm R.A."/>
            <person name="Patyshakuliyeva A."/>
            <person name="Rokas A."/>
            <person name="Ruiz-Duenas F.J."/>
            <person name="Sabat G."/>
            <person name="Salamov A."/>
            <person name="Samejima M."/>
            <person name="Schmutz J."/>
            <person name="Slot J.C."/>
            <person name="St John F."/>
            <person name="Stenlid J."/>
            <person name="Sun H."/>
            <person name="Sun S."/>
            <person name="Syed K."/>
            <person name="Tsang A."/>
            <person name="Wiebenga A."/>
            <person name="Young D."/>
            <person name="Pisabarro A."/>
            <person name="Eastwood D.C."/>
            <person name="Martin F."/>
            <person name="Cullen D."/>
            <person name="Grigoriev I.V."/>
            <person name="Hibbett D.S."/>
        </authorList>
    </citation>
    <scope>NUCLEOTIDE SEQUENCE</scope>
    <source>
        <strain evidence="8">FP-58527</strain>
    </source>
</reference>
<comment type="similarity">
    <text evidence="1">Belongs to the sorting nexin family.</text>
</comment>
<dbReference type="InterPro" id="IPR001683">
    <property type="entry name" value="PX_dom"/>
</dbReference>
<feature type="domain" description="PX" evidence="5">
    <location>
        <begin position="865"/>
        <end position="983"/>
    </location>
</feature>
<proteinExistence type="inferred from homology"/>
<dbReference type="PANTHER" id="PTHR22775">
    <property type="entry name" value="SORTING NEXIN"/>
    <property type="match status" value="1"/>
</dbReference>
<dbReference type="HOGENOM" id="CLU_002131_1_0_1"/>
<evidence type="ECO:0008006" key="9">
    <source>
        <dbReference type="Google" id="ProtNLM"/>
    </source>
</evidence>
<dbReference type="eggNOG" id="KOG2101">
    <property type="taxonomic scope" value="Eukaryota"/>
</dbReference>
<feature type="compositionally biased region" description="Polar residues" evidence="2">
    <location>
        <begin position="596"/>
        <end position="605"/>
    </location>
</feature>
<feature type="compositionally biased region" description="Low complexity" evidence="2">
    <location>
        <begin position="606"/>
        <end position="624"/>
    </location>
</feature>
<dbReference type="SMART" id="SM00315">
    <property type="entry name" value="RGS"/>
    <property type="match status" value="1"/>
</dbReference>
<dbReference type="InterPro" id="IPR016137">
    <property type="entry name" value="RGS"/>
</dbReference>
<dbReference type="SUPFAM" id="SSF64268">
    <property type="entry name" value="PX domain"/>
    <property type="match status" value="1"/>
</dbReference>
<name>S8DU86_FOMSC</name>
<evidence type="ECO:0000313" key="8">
    <source>
        <dbReference type="Proteomes" id="UP000015241"/>
    </source>
</evidence>
<protein>
    <recommendedName>
        <fullName evidence="9">PhoX domain-containing protein</fullName>
    </recommendedName>
</protein>
<dbReference type="Pfam" id="PF08628">
    <property type="entry name" value="Nexin_C"/>
    <property type="match status" value="1"/>
</dbReference>
<keyword evidence="8" id="KW-1185">Reference proteome</keyword>
<organism evidence="7 8">
    <name type="scientific">Fomitopsis schrenkii</name>
    <name type="common">Brown rot fungus</name>
    <dbReference type="NCBI Taxonomy" id="2126942"/>
    <lineage>
        <taxon>Eukaryota</taxon>
        <taxon>Fungi</taxon>
        <taxon>Dikarya</taxon>
        <taxon>Basidiomycota</taxon>
        <taxon>Agaricomycotina</taxon>
        <taxon>Agaricomycetes</taxon>
        <taxon>Polyporales</taxon>
        <taxon>Fomitopsis</taxon>
    </lineage>
</organism>
<dbReference type="AlphaFoldDB" id="S8DU86"/>
<accession>S8DU86</accession>
<keyword evidence="3" id="KW-0472">Membrane</keyword>
<keyword evidence="3" id="KW-1133">Transmembrane helix</keyword>